<dbReference type="PANTHER" id="PTHR10543:SF89">
    <property type="entry name" value="CAROTENOID 9,10(9',10')-CLEAVAGE DIOXYGENASE 1"/>
    <property type="match status" value="1"/>
</dbReference>
<evidence type="ECO:0000256" key="4">
    <source>
        <dbReference type="ARBA" id="ARBA00023004"/>
    </source>
</evidence>
<name>A0ABT6CKV9_9SPHN</name>
<reference evidence="6 7" key="1">
    <citation type="submission" date="2023-03" db="EMBL/GenBank/DDBJ databases">
        <title>Novosphingobium cyanobacteriorum sp. nov., isolated from a eutrophic reservoir during the Microcystis bloom period.</title>
        <authorList>
            <person name="Kang M."/>
            <person name="Le V."/>
            <person name="Ko S.-R."/>
            <person name="Lee S.-A."/>
            <person name="Ahn C.-Y."/>
        </authorList>
    </citation>
    <scope>NUCLEOTIDE SEQUENCE [LARGE SCALE GENOMIC DNA]</scope>
    <source>
        <strain evidence="6 7">HBC54</strain>
    </source>
</reference>
<evidence type="ECO:0000313" key="7">
    <source>
        <dbReference type="Proteomes" id="UP001222770"/>
    </source>
</evidence>
<evidence type="ECO:0000256" key="3">
    <source>
        <dbReference type="ARBA" id="ARBA00023002"/>
    </source>
</evidence>
<dbReference type="Pfam" id="PF03055">
    <property type="entry name" value="RPE65"/>
    <property type="match status" value="1"/>
</dbReference>
<sequence length="498" mass="54215">MSNQENGTAVSGVQFPQTANFTGIFAPSGIEADVPRLEVIGGAVPMDLAGAFFRVAPDPQFPPLAGDDIWFNGDGMVSRFGFGGGTVSLKQRWVRTRKFVAEREAGKALFGAYRNPLTDDPAVAGMVRSTANTNVIVHAGKLLALKEDSPPVWMDPETLETIDPAYTFGGRMTSETFTAHPKIDAQTGEMLAFGYAARGLCTPDMAYYVIDAQGEIVHEAWFELPYYCMMHDFAFTQDYVVFHVVPIVGSWERLHARLPHFGFDRGREVFLGVMPRRGQAADLRWFRAPTCFASHVMNAHNVGSVIHFDVPTAAGNMFPFFPDTEGAPFDPAAAAARMTRWTVDMAANSDEIRMAPLADLVGEFPRIDDRFAGLANRHGWQLVQDATKPVDLPGMRSATGMMMNTLAHIDCTTGETDTWWVGPTSSLQEPAFIPRPGSTTEGDGYLVVIENRLAENASRLLLFAALELGAGPIATLAIPFRIRPGLHGNWAPASALAA</sequence>
<dbReference type="EMBL" id="JAROCY010000009">
    <property type="protein sequence ID" value="MDF8333705.1"/>
    <property type="molecule type" value="Genomic_DNA"/>
</dbReference>
<dbReference type="EC" id="1.13.11.-" evidence="5"/>
<proteinExistence type="inferred from homology"/>
<evidence type="ECO:0000256" key="5">
    <source>
        <dbReference type="RuleBase" id="RU364048"/>
    </source>
</evidence>
<keyword evidence="3 5" id="KW-0560">Oxidoreductase</keyword>
<comment type="cofactor">
    <cofactor evidence="5">
        <name>Fe(2+)</name>
        <dbReference type="ChEBI" id="CHEBI:29033"/>
    </cofactor>
    <text evidence="5">Binds 1 Fe(2+) ion per subunit.</text>
</comment>
<organism evidence="6 7">
    <name type="scientific">Novosphingobium cyanobacteriorum</name>
    <dbReference type="NCBI Taxonomy" id="3024215"/>
    <lineage>
        <taxon>Bacteria</taxon>
        <taxon>Pseudomonadati</taxon>
        <taxon>Pseudomonadota</taxon>
        <taxon>Alphaproteobacteria</taxon>
        <taxon>Sphingomonadales</taxon>
        <taxon>Sphingomonadaceae</taxon>
        <taxon>Novosphingobium</taxon>
    </lineage>
</organism>
<comment type="similarity">
    <text evidence="1 5">Belongs to the carotenoid oxygenase family.</text>
</comment>
<dbReference type="Proteomes" id="UP001222770">
    <property type="component" value="Unassembled WGS sequence"/>
</dbReference>
<keyword evidence="4 5" id="KW-0408">Iron</keyword>
<dbReference type="PANTHER" id="PTHR10543">
    <property type="entry name" value="BETA-CAROTENE DIOXYGENASE"/>
    <property type="match status" value="1"/>
</dbReference>
<keyword evidence="5" id="KW-0223">Dioxygenase</keyword>
<evidence type="ECO:0000256" key="1">
    <source>
        <dbReference type="ARBA" id="ARBA00006787"/>
    </source>
</evidence>
<evidence type="ECO:0000256" key="2">
    <source>
        <dbReference type="ARBA" id="ARBA00022723"/>
    </source>
</evidence>
<gene>
    <name evidence="6" type="ORF">POM99_10880</name>
</gene>
<protein>
    <recommendedName>
        <fullName evidence="5">Dioxygenase</fullName>
        <ecNumber evidence="5">1.13.11.-</ecNumber>
    </recommendedName>
</protein>
<dbReference type="RefSeq" id="WP_277277662.1">
    <property type="nucleotide sequence ID" value="NZ_JAROCY010000009.1"/>
</dbReference>
<dbReference type="InterPro" id="IPR004294">
    <property type="entry name" value="Carotenoid_Oase"/>
</dbReference>
<evidence type="ECO:0000313" key="6">
    <source>
        <dbReference type="EMBL" id="MDF8333705.1"/>
    </source>
</evidence>
<keyword evidence="2 5" id="KW-0479">Metal-binding</keyword>
<comment type="caution">
    <text evidence="6">The sequence shown here is derived from an EMBL/GenBank/DDBJ whole genome shotgun (WGS) entry which is preliminary data.</text>
</comment>
<accession>A0ABT6CKV9</accession>
<keyword evidence="7" id="KW-1185">Reference proteome</keyword>